<proteinExistence type="predicted"/>
<dbReference type="OrthoDB" id="4943352at2"/>
<sequence>MSRPRMSVPLPNAPVPRAPKAAAAVLAVVAMAFTVALAGCEYDYDDGSARVEPTLADASQTGPSVPQPTRDPFRRNPVPETAVAEWVARALPESARLTLHAGSGLIAAGELRAHFTPLIPAGTYVLSLACRSQQQVFFSVSTGESELLELGLRCGTSSERVVVLPEDAALQVTVAADSPANFAYRLQPTP</sequence>
<organism evidence="2 3">
    <name type="scientific">Arthrobacter ulcerisalmonis</name>
    <dbReference type="NCBI Taxonomy" id="2483813"/>
    <lineage>
        <taxon>Bacteria</taxon>
        <taxon>Bacillati</taxon>
        <taxon>Actinomycetota</taxon>
        <taxon>Actinomycetes</taxon>
        <taxon>Micrococcales</taxon>
        <taxon>Micrococcaceae</taxon>
        <taxon>Arthrobacter</taxon>
    </lineage>
</organism>
<dbReference type="Proteomes" id="UP000280861">
    <property type="component" value="Unassembled WGS sequence"/>
</dbReference>
<evidence type="ECO:0000256" key="1">
    <source>
        <dbReference type="SAM" id="MobiDB-lite"/>
    </source>
</evidence>
<feature type="region of interest" description="Disordered" evidence="1">
    <location>
        <begin position="54"/>
        <end position="76"/>
    </location>
</feature>
<dbReference type="AlphaFoldDB" id="A0A3P5X7T3"/>
<name>A0A3P5X7T3_9MICC</name>
<gene>
    <name evidence="2" type="ORF">PSET11_01352</name>
</gene>
<dbReference type="EMBL" id="UXAU01000020">
    <property type="protein sequence ID" value="VDC24469.1"/>
    <property type="molecule type" value="Genomic_DNA"/>
</dbReference>
<reference evidence="2 3" key="1">
    <citation type="submission" date="2018-11" db="EMBL/GenBank/DDBJ databases">
        <authorList>
            <person name="Criscuolo A."/>
        </authorList>
    </citation>
    <scope>NUCLEOTIDE SEQUENCE [LARGE SCALE GENOMIC DNA]</scope>
    <source>
        <strain evidence="2">AT11b</strain>
    </source>
</reference>
<evidence type="ECO:0000313" key="3">
    <source>
        <dbReference type="Proteomes" id="UP000280861"/>
    </source>
</evidence>
<dbReference type="RefSeq" id="WP_124091320.1">
    <property type="nucleotide sequence ID" value="NZ_CBCRYA010000004.1"/>
</dbReference>
<evidence type="ECO:0000313" key="2">
    <source>
        <dbReference type="EMBL" id="VDC24469.1"/>
    </source>
</evidence>
<protein>
    <submittedName>
        <fullName evidence="2">Uncharacterized protein</fullName>
    </submittedName>
</protein>
<keyword evidence="3" id="KW-1185">Reference proteome</keyword>
<accession>A0A3P5X7T3</accession>